<organism evidence="2 3">
    <name type="scientific">Cystobacter fuscus (strain ATCC 25194 / DSM 2262 / NBRC 100088 / M29)</name>
    <dbReference type="NCBI Taxonomy" id="1242864"/>
    <lineage>
        <taxon>Bacteria</taxon>
        <taxon>Pseudomonadati</taxon>
        <taxon>Myxococcota</taxon>
        <taxon>Myxococcia</taxon>
        <taxon>Myxococcales</taxon>
        <taxon>Cystobacterineae</taxon>
        <taxon>Archangiaceae</taxon>
        <taxon>Cystobacter</taxon>
    </lineage>
</organism>
<sequence>MKSSGHLPLAQVQFKHFKAIRETGPLAFGPLTVFIGNNGSGKSSIIEALETVQRLSREDLDAALVPFGGYEHAHYKGEVKARPRAQGERSLGKAPIHLEFRGHTGSQAYSAQLTLEERENNEVFFSKEKVTRGGMTCERDAQGRVTAKQKGKAAVRLASENPQDSLVGGFLDGFITQWQFVRLNPDVMGRPAPMQRSGREIRLAPDGANVAQYLWSLQQEDPGAFEGLIAAAREVLPYATDLQPAITRELTQNVYLRLVEQKFEVLGWMLSTGTLRVLALLALFRHPRPPPLVLIEELENGLDPRTLALIVSEIRSAVLSGRQQVIATTHSPYLLDLLDLSHIVLVERREGTPVFRRPADDAELSKWSREFGYGPGTLYTRGQLKERGGIP</sequence>
<dbReference type="eggNOG" id="COG4637">
    <property type="taxonomic scope" value="Bacteria"/>
</dbReference>
<feature type="domain" description="ATPase AAA-type core" evidence="1">
    <location>
        <begin position="31"/>
        <end position="336"/>
    </location>
</feature>
<dbReference type="PIRSF" id="PIRSF029347">
    <property type="entry name" value="RecF"/>
    <property type="match status" value="1"/>
</dbReference>
<comment type="caution">
    <text evidence="2">The sequence shown here is derived from an EMBL/GenBank/DDBJ whole genome shotgun (WGS) entry which is preliminary data.</text>
</comment>
<name>S9R5M0_CYSF2</name>
<accession>S9R5M0</accession>
<evidence type="ECO:0000313" key="2">
    <source>
        <dbReference type="EMBL" id="EPX64268.1"/>
    </source>
</evidence>
<dbReference type="Proteomes" id="UP000011682">
    <property type="component" value="Unassembled WGS sequence"/>
</dbReference>
<dbReference type="OrthoDB" id="9816506at2"/>
<dbReference type="PANTHER" id="PTHR32182:SF22">
    <property type="entry name" value="ATP-DEPENDENT ENDONUCLEASE, OLD FAMILY-RELATED"/>
    <property type="match status" value="1"/>
</dbReference>
<dbReference type="InterPro" id="IPR003959">
    <property type="entry name" value="ATPase_AAA_core"/>
</dbReference>
<dbReference type="AlphaFoldDB" id="S9R5M0"/>
<dbReference type="GO" id="GO:0005524">
    <property type="term" value="F:ATP binding"/>
    <property type="evidence" value="ECO:0007669"/>
    <property type="project" value="InterPro"/>
</dbReference>
<reference evidence="2" key="1">
    <citation type="submission" date="2013-05" db="EMBL/GenBank/DDBJ databases">
        <title>Genome assembly of Cystobacter fuscus DSM 2262.</title>
        <authorList>
            <person name="Sharma G."/>
            <person name="Khatri I."/>
            <person name="Kaur C."/>
            <person name="Mayilraj S."/>
            <person name="Subramanian S."/>
        </authorList>
    </citation>
    <scope>NUCLEOTIDE SEQUENCE [LARGE SCALE GENOMIC DNA]</scope>
    <source>
        <strain evidence="2">DSM 2262</strain>
    </source>
</reference>
<gene>
    <name evidence="2" type="ORF">D187_005402</name>
</gene>
<proteinExistence type="predicted"/>
<dbReference type="PANTHER" id="PTHR32182">
    <property type="entry name" value="DNA REPLICATION AND REPAIR PROTEIN RECF"/>
    <property type="match status" value="1"/>
</dbReference>
<keyword evidence="3" id="KW-1185">Reference proteome</keyword>
<protein>
    <recommendedName>
        <fullName evidence="1">ATPase AAA-type core domain-containing protein</fullName>
    </recommendedName>
</protein>
<dbReference type="SUPFAM" id="SSF52540">
    <property type="entry name" value="P-loop containing nucleoside triphosphate hydrolases"/>
    <property type="match status" value="1"/>
</dbReference>
<dbReference type="InterPro" id="IPR014555">
    <property type="entry name" value="RecF-like"/>
</dbReference>
<dbReference type="Pfam" id="PF13304">
    <property type="entry name" value="AAA_21"/>
    <property type="match status" value="1"/>
</dbReference>
<dbReference type="GO" id="GO:0000731">
    <property type="term" value="P:DNA synthesis involved in DNA repair"/>
    <property type="evidence" value="ECO:0007669"/>
    <property type="project" value="TreeGrafter"/>
</dbReference>
<dbReference type="GO" id="GO:0016887">
    <property type="term" value="F:ATP hydrolysis activity"/>
    <property type="evidence" value="ECO:0007669"/>
    <property type="project" value="InterPro"/>
</dbReference>
<dbReference type="Gene3D" id="3.40.50.300">
    <property type="entry name" value="P-loop containing nucleotide triphosphate hydrolases"/>
    <property type="match status" value="2"/>
</dbReference>
<evidence type="ECO:0000313" key="3">
    <source>
        <dbReference type="Proteomes" id="UP000011682"/>
    </source>
</evidence>
<dbReference type="EMBL" id="ANAH02000004">
    <property type="protein sequence ID" value="EPX64268.1"/>
    <property type="molecule type" value="Genomic_DNA"/>
</dbReference>
<dbReference type="InterPro" id="IPR027417">
    <property type="entry name" value="P-loop_NTPase"/>
</dbReference>
<evidence type="ECO:0000259" key="1">
    <source>
        <dbReference type="Pfam" id="PF13304"/>
    </source>
</evidence>
<dbReference type="GO" id="GO:0006302">
    <property type="term" value="P:double-strand break repair"/>
    <property type="evidence" value="ECO:0007669"/>
    <property type="project" value="TreeGrafter"/>
</dbReference>
<dbReference type="RefSeq" id="WP_002631110.1">
    <property type="nucleotide sequence ID" value="NZ_ANAH02000004.1"/>
</dbReference>
<dbReference type="CDD" id="cd00267">
    <property type="entry name" value="ABC_ATPase"/>
    <property type="match status" value="1"/>
</dbReference>